<feature type="domain" description="NAD-dependent epimerase/dehydratase" evidence="2">
    <location>
        <begin position="3"/>
        <end position="237"/>
    </location>
</feature>
<reference evidence="3 4" key="1">
    <citation type="journal article" date="2013" name="Genome Announc.">
        <title>Draft Genome Sequence of an Alphaproteobacterium, Caenispirillum salinarum AK4(T), Isolated from a Solar Saltern.</title>
        <authorList>
            <person name="Khatri I."/>
            <person name="Singh A."/>
            <person name="Korpole S."/>
            <person name="Pinnaka A.K."/>
            <person name="Subramanian S."/>
        </authorList>
    </citation>
    <scope>NUCLEOTIDE SEQUENCE [LARGE SCALE GENOMIC DNA]</scope>
    <source>
        <strain evidence="3 4">AK4</strain>
    </source>
</reference>
<organism evidence="3 4">
    <name type="scientific">Caenispirillum salinarum AK4</name>
    <dbReference type="NCBI Taxonomy" id="1238182"/>
    <lineage>
        <taxon>Bacteria</taxon>
        <taxon>Pseudomonadati</taxon>
        <taxon>Pseudomonadota</taxon>
        <taxon>Alphaproteobacteria</taxon>
        <taxon>Rhodospirillales</taxon>
        <taxon>Novispirillaceae</taxon>
        <taxon>Caenispirillum</taxon>
    </lineage>
</organism>
<dbReference type="AlphaFoldDB" id="K9GP60"/>
<dbReference type="PANTHER" id="PTHR43574">
    <property type="entry name" value="EPIMERASE-RELATED"/>
    <property type="match status" value="1"/>
</dbReference>
<dbReference type="CDD" id="cd05253">
    <property type="entry name" value="UDP_GE_SDE_e"/>
    <property type="match status" value="1"/>
</dbReference>
<keyword evidence="4" id="KW-1185">Reference proteome</keyword>
<protein>
    <submittedName>
        <fullName evidence="3">dTDP-glucose 4,6-dehydratase</fullName>
    </submittedName>
</protein>
<dbReference type="PATRIC" id="fig|1238182.3.peg.4110"/>
<gene>
    <name evidence="3" type="ORF">C882_2156</name>
</gene>
<evidence type="ECO:0000256" key="1">
    <source>
        <dbReference type="ARBA" id="ARBA00023027"/>
    </source>
</evidence>
<comment type="caution">
    <text evidence="3">The sequence shown here is derived from an EMBL/GenBank/DDBJ whole genome shotgun (WGS) entry which is preliminary data.</text>
</comment>
<name>K9GP60_9PROT</name>
<proteinExistence type="predicted"/>
<dbReference type="EMBL" id="ANHY01000022">
    <property type="protein sequence ID" value="EKV26932.1"/>
    <property type="molecule type" value="Genomic_DNA"/>
</dbReference>
<sequence>MPILVTGTAGFIGFHVARRLLARGETVLGLDVVNDYYDTRLKEARLDILRQEAGFTEVRMDLADRDGLMNLLQTHKPDRVINLAAQAGVRYSVENPFAYVDSNLVGFVNLLEGCKRHGVGHLVYASTSSVYGANAAMPFHEGQVTAHQMSLYAATKKANEVMAHSYAHLHGLPCTGLRFFTVYGPWGRPDMALFKWTKAILEGRSIDVYNNGDMSRDFTYIDDIVESIVRIVDIPATPDPSWRADDPATGTSGIAPYRIYNIGRGEPQALMEYLRIIEDTLGRKAEINFLPMQMGDVAATWADTSALEKATGYKPSVGIDVGVRRFVEWYRAYYGV</sequence>
<keyword evidence="1" id="KW-0520">NAD</keyword>
<dbReference type="PRINTS" id="PR01713">
    <property type="entry name" value="NUCEPIMERASE"/>
</dbReference>
<dbReference type="InterPro" id="IPR036291">
    <property type="entry name" value="NAD(P)-bd_dom_sf"/>
</dbReference>
<evidence type="ECO:0000313" key="3">
    <source>
        <dbReference type="EMBL" id="EKV26932.1"/>
    </source>
</evidence>
<dbReference type="Pfam" id="PF01370">
    <property type="entry name" value="Epimerase"/>
    <property type="match status" value="1"/>
</dbReference>
<dbReference type="Proteomes" id="UP000009881">
    <property type="component" value="Unassembled WGS sequence"/>
</dbReference>
<evidence type="ECO:0000259" key="2">
    <source>
        <dbReference type="Pfam" id="PF01370"/>
    </source>
</evidence>
<accession>K9GP60</accession>
<dbReference type="SUPFAM" id="SSF51735">
    <property type="entry name" value="NAD(P)-binding Rossmann-fold domains"/>
    <property type="match status" value="1"/>
</dbReference>
<dbReference type="OrthoDB" id="9801785at2"/>
<dbReference type="eggNOG" id="COG0451">
    <property type="taxonomic scope" value="Bacteria"/>
</dbReference>
<dbReference type="STRING" id="1238182.C882_2156"/>
<dbReference type="Gene3D" id="3.40.50.720">
    <property type="entry name" value="NAD(P)-binding Rossmann-like Domain"/>
    <property type="match status" value="1"/>
</dbReference>
<dbReference type="InterPro" id="IPR001509">
    <property type="entry name" value="Epimerase_deHydtase"/>
</dbReference>
<dbReference type="RefSeq" id="WP_009542551.1">
    <property type="nucleotide sequence ID" value="NZ_ANHY01000022.1"/>
</dbReference>
<evidence type="ECO:0000313" key="4">
    <source>
        <dbReference type="Proteomes" id="UP000009881"/>
    </source>
</evidence>